<dbReference type="SUPFAM" id="SSF88713">
    <property type="entry name" value="Glycoside hydrolase/deacetylase"/>
    <property type="match status" value="1"/>
</dbReference>
<dbReference type="InterPro" id="IPR011330">
    <property type="entry name" value="Glyco_hydro/deAcase_b/a-brl"/>
</dbReference>
<dbReference type="Pfam" id="PF13641">
    <property type="entry name" value="Glyco_tranf_2_3"/>
    <property type="match status" value="1"/>
</dbReference>
<protein>
    <recommendedName>
        <fullName evidence="4">Chitooligosaccharide deacetylase</fullName>
    </recommendedName>
    <alternativeName>
        <fullName evidence="7">Nodulation protein B</fullName>
    </alternativeName>
</protein>
<dbReference type="Gene3D" id="3.10.50.10">
    <property type="match status" value="1"/>
</dbReference>
<proteinExistence type="inferred from homology"/>
<dbReference type="Proteomes" id="UP000574769">
    <property type="component" value="Unassembled WGS sequence"/>
</dbReference>
<feature type="transmembrane region" description="Helical" evidence="8">
    <location>
        <begin position="690"/>
        <end position="718"/>
    </location>
</feature>
<evidence type="ECO:0000256" key="2">
    <source>
        <dbReference type="ARBA" id="ARBA00006739"/>
    </source>
</evidence>
<keyword evidence="12" id="KW-1185">Reference proteome</keyword>
<dbReference type="InterPro" id="IPR011583">
    <property type="entry name" value="Chitinase_II/V-like_cat"/>
</dbReference>
<keyword evidence="6 11" id="KW-0808">Transferase</keyword>
<dbReference type="PROSITE" id="PS51677">
    <property type="entry name" value="NODB"/>
    <property type="match status" value="1"/>
</dbReference>
<evidence type="ECO:0000256" key="5">
    <source>
        <dbReference type="ARBA" id="ARBA00022676"/>
    </source>
</evidence>
<dbReference type="GO" id="GO:0005975">
    <property type="term" value="P:carbohydrate metabolic process"/>
    <property type="evidence" value="ECO:0007669"/>
    <property type="project" value="InterPro"/>
</dbReference>
<reference evidence="11 12" key="1">
    <citation type="submission" date="2020-08" db="EMBL/GenBank/DDBJ databases">
        <title>Genomic Encyclopedia of Type Strains, Phase IV (KMG-IV): sequencing the most valuable type-strain genomes for metagenomic binning, comparative biology and taxonomic classification.</title>
        <authorList>
            <person name="Goeker M."/>
        </authorList>
    </citation>
    <scope>NUCLEOTIDE SEQUENCE [LARGE SCALE GENOMIC DNA]</scope>
    <source>
        <strain evidence="11 12">DSM 15867</strain>
    </source>
</reference>
<dbReference type="PANTHER" id="PTHR43630">
    <property type="entry name" value="POLY-BETA-1,6-N-ACETYL-D-GLUCOSAMINE SYNTHASE"/>
    <property type="match status" value="1"/>
</dbReference>
<feature type="transmembrane region" description="Helical" evidence="8">
    <location>
        <begin position="1038"/>
        <end position="1058"/>
    </location>
</feature>
<evidence type="ECO:0000259" key="9">
    <source>
        <dbReference type="PROSITE" id="PS51677"/>
    </source>
</evidence>
<gene>
    <name evidence="11" type="ORF">GGQ96_001902</name>
</gene>
<evidence type="ECO:0000256" key="4">
    <source>
        <dbReference type="ARBA" id="ARBA00020071"/>
    </source>
</evidence>
<dbReference type="PROSITE" id="PS51910">
    <property type="entry name" value="GH18_2"/>
    <property type="match status" value="1"/>
</dbReference>
<dbReference type="PANTHER" id="PTHR43630:SF1">
    <property type="entry name" value="POLY-BETA-1,6-N-ACETYL-D-GLUCOSAMINE SYNTHASE"/>
    <property type="match status" value="1"/>
</dbReference>
<dbReference type="SMART" id="SM00636">
    <property type="entry name" value="Glyco_18"/>
    <property type="match status" value="1"/>
</dbReference>
<keyword evidence="5" id="KW-0328">Glycosyltransferase</keyword>
<dbReference type="InterPro" id="IPR002509">
    <property type="entry name" value="NODB_dom"/>
</dbReference>
<dbReference type="GO" id="GO:0016810">
    <property type="term" value="F:hydrolase activity, acting on carbon-nitrogen (but not peptide) bonds"/>
    <property type="evidence" value="ECO:0007669"/>
    <property type="project" value="InterPro"/>
</dbReference>
<feature type="transmembrane region" description="Helical" evidence="8">
    <location>
        <begin position="992"/>
        <end position="1018"/>
    </location>
</feature>
<keyword evidence="8" id="KW-1133">Transmembrane helix</keyword>
<dbReference type="InterPro" id="IPR029070">
    <property type="entry name" value="Chitinase_insertion_sf"/>
</dbReference>
<comment type="similarity">
    <text evidence="2">Belongs to the glycosyltransferase 2 family.</text>
</comment>
<dbReference type="Gene3D" id="3.90.550.10">
    <property type="entry name" value="Spore Coat Polysaccharide Biosynthesis Protein SpsA, Chain A"/>
    <property type="match status" value="1"/>
</dbReference>
<comment type="similarity">
    <text evidence="3">Belongs to the polysaccharide deacetylase family.</text>
</comment>
<dbReference type="Pfam" id="PF01522">
    <property type="entry name" value="Polysacc_deac_1"/>
    <property type="match status" value="1"/>
</dbReference>
<evidence type="ECO:0000256" key="6">
    <source>
        <dbReference type="ARBA" id="ARBA00022679"/>
    </source>
</evidence>
<evidence type="ECO:0000256" key="7">
    <source>
        <dbReference type="ARBA" id="ARBA00032976"/>
    </source>
</evidence>
<dbReference type="Pfam" id="PF00704">
    <property type="entry name" value="Glyco_hydro_18"/>
    <property type="match status" value="1"/>
</dbReference>
<dbReference type="InterPro" id="IPR029044">
    <property type="entry name" value="Nucleotide-diphossugar_trans"/>
</dbReference>
<evidence type="ECO:0000256" key="8">
    <source>
        <dbReference type="SAM" id="Phobius"/>
    </source>
</evidence>
<name>A0A7W7AK79_9SPHN</name>
<dbReference type="AlphaFoldDB" id="A0A7W7AK79"/>
<evidence type="ECO:0000313" key="12">
    <source>
        <dbReference type="Proteomes" id="UP000574769"/>
    </source>
</evidence>
<evidence type="ECO:0000256" key="3">
    <source>
        <dbReference type="ARBA" id="ARBA00010973"/>
    </source>
</evidence>
<accession>A0A7W7AK79</accession>
<keyword evidence="8" id="KW-0472">Membrane</keyword>
<sequence>MSKPIFYDPSGNRRAWSLRGVLLLVAVILLAAIAFAVTILNVPAGASLRLPFERPRSAPLAQRIAAFRHGVSHELRQIGWLPKRTAAGTGGRPLTVGFYVPWADASRVSLERHVGQLDWVVPAQFSVTGPRHTIVRTPDPRFDAILAASPKRPAVLPMVQNTADGDWDGAGAAALLHDPKARRMLIDTIGQSLVQTKAAGVVFDFESLPAGSLNDYRTLLREARTAWAPLGKLVTATVPVGDADWNLKAFAGATDRLFLMDYDQHWQGGEPGPIAAQGWFLRQLRDALTQVDRDKLVLAVGSYAYDWHGGRADALSLEEAWLAAHDSGATIAFDPASGNSHFAYQDDAGQRHDVWMLDAASVWNELLAARASGVGAVALWRLGSEDPGVWKDFATWRKGTRPDLSTFRSVGNVDVEGDGEILRITNTPTLGTRRITFKPNGLIVGEQYQTLPTPYVVRRTGAIPKLVALTFDDGPDPTWTPQILDVLKREQAPGTFFVIGENALAHPLLLNRLVAEGHEIGNHSYTHPNLAEVSARGTALELNATQRLIEAYTGHATRLFRAPYFGDAEPTTPDELDPALLAQERGYTVVGLHDDPDDWKRPGVDAIVQRAIDQAMNPGPDRGTANVILLHDGGGDRAQTVEALPRIIEGLRARGFTFVPVSRLMGLSHAQVMPPVSGSDLAAVRLDVGIFALLGGFVWLLKWLFFVAILLGIARAVLMAGLAVHNARRTAGIEPPAFTPDRLVSVIIPAWNEEAVIVPSVARVLASEGATIEVIVADDGSKDRTSALVAAAFGDDPRVRLLTLTNGGKASALNRALLQAKGEIIVALDADTQFEPDTIARLVRWFADPAIGAVAGNAKVGNRVNLATRWQAVEYVTAQNVERRALAQFDAMTVVPGAVGAWRRQAIDQVGGYPEDTLAEDQDLTIAIQRAGWRIAYDVDAVAWTEAPESFKALAKQRFRWAFGTLQCLWKHAAILKQRQPKGLALIGLPQAWLFQIVFAAISPVIDLALLISVVSTIVRVQQHGWAQTQSDVLQMGVYWLAFTTIDILCGWIAYRLEPRERHYPAHLLVAQRFVYRQLMYWVVLKAIGSAVGGFGIGWGKLERTGRVEGVTG</sequence>
<comment type="caution">
    <text evidence="11">The sequence shown here is derived from an EMBL/GenBank/DDBJ whole genome shotgun (WGS) entry which is preliminary data.</text>
</comment>
<dbReference type="GO" id="GO:0008061">
    <property type="term" value="F:chitin binding"/>
    <property type="evidence" value="ECO:0007669"/>
    <property type="project" value="InterPro"/>
</dbReference>
<dbReference type="CDD" id="cd10962">
    <property type="entry name" value="CE4_GT2-like"/>
    <property type="match status" value="1"/>
</dbReference>
<comment type="function">
    <text evidence="1">Is involved in generating a small heat-stable compound (Nod), an acylated oligomer of N-acetylglucosamine, that stimulates mitosis in various plant protoplasts.</text>
</comment>
<dbReference type="SUPFAM" id="SSF53448">
    <property type="entry name" value="Nucleotide-diphospho-sugar transferases"/>
    <property type="match status" value="1"/>
</dbReference>
<organism evidence="11 12">
    <name type="scientific">Sphingomonas abaci</name>
    <dbReference type="NCBI Taxonomy" id="237611"/>
    <lineage>
        <taxon>Bacteria</taxon>
        <taxon>Pseudomonadati</taxon>
        <taxon>Pseudomonadota</taxon>
        <taxon>Alphaproteobacteria</taxon>
        <taxon>Sphingomonadales</taxon>
        <taxon>Sphingomonadaceae</taxon>
        <taxon>Sphingomonas</taxon>
    </lineage>
</organism>
<feature type="transmembrane region" description="Helical" evidence="8">
    <location>
        <begin position="1079"/>
        <end position="1099"/>
    </location>
</feature>
<feature type="domain" description="NodB homology" evidence="9">
    <location>
        <begin position="465"/>
        <end position="659"/>
    </location>
</feature>
<dbReference type="Gene3D" id="3.20.20.370">
    <property type="entry name" value="Glycoside hydrolase/deacetylase"/>
    <property type="match status" value="1"/>
</dbReference>
<dbReference type="Gene3D" id="3.20.20.80">
    <property type="entry name" value="Glycosidases"/>
    <property type="match status" value="1"/>
</dbReference>
<feature type="domain" description="GH18" evidence="10">
    <location>
        <begin position="93"/>
        <end position="400"/>
    </location>
</feature>
<dbReference type="RefSeq" id="WP_184113934.1">
    <property type="nucleotide sequence ID" value="NZ_JACHNY010000003.1"/>
</dbReference>
<dbReference type="InterPro" id="IPR017853">
    <property type="entry name" value="GH"/>
</dbReference>
<dbReference type="EMBL" id="JACHNY010000003">
    <property type="protein sequence ID" value="MBB4617774.1"/>
    <property type="molecule type" value="Genomic_DNA"/>
</dbReference>
<dbReference type="SUPFAM" id="SSF51445">
    <property type="entry name" value="(Trans)glycosidases"/>
    <property type="match status" value="1"/>
</dbReference>
<evidence type="ECO:0000259" key="10">
    <source>
        <dbReference type="PROSITE" id="PS51910"/>
    </source>
</evidence>
<evidence type="ECO:0000313" key="11">
    <source>
        <dbReference type="EMBL" id="MBB4617774.1"/>
    </source>
</evidence>
<dbReference type="GO" id="GO:0016757">
    <property type="term" value="F:glycosyltransferase activity"/>
    <property type="evidence" value="ECO:0007669"/>
    <property type="project" value="UniProtKB-KW"/>
</dbReference>
<dbReference type="InterPro" id="IPR001223">
    <property type="entry name" value="Glyco_hydro18_cat"/>
</dbReference>
<evidence type="ECO:0000256" key="1">
    <source>
        <dbReference type="ARBA" id="ARBA00003236"/>
    </source>
</evidence>
<keyword evidence="8" id="KW-0812">Transmembrane</keyword>
<dbReference type="CDD" id="cd06423">
    <property type="entry name" value="CESA_like"/>
    <property type="match status" value="1"/>
</dbReference>